<organism evidence="1 2">
    <name type="scientific">Pelosinus propionicus DSM 13327</name>
    <dbReference type="NCBI Taxonomy" id="1123291"/>
    <lineage>
        <taxon>Bacteria</taxon>
        <taxon>Bacillati</taxon>
        <taxon>Bacillota</taxon>
        <taxon>Negativicutes</taxon>
        <taxon>Selenomonadales</taxon>
        <taxon>Sporomusaceae</taxon>
        <taxon>Pelosinus</taxon>
    </lineage>
</organism>
<dbReference type="AlphaFoldDB" id="A0A1I4PK89"/>
<reference evidence="2" key="1">
    <citation type="submission" date="2016-10" db="EMBL/GenBank/DDBJ databases">
        <authorList>
            <person name="Varghese N."/>
            <person name="Submissions S."/>
        </authorList>
    </citation>
    <scope>NUCLEOTIDE SEQUENCE [LARGE SCALE GENOMIC DNA]</scope>
    <source>
        <strain evidence="2">DSM 13327</strain>
    </source>
</reference>
<dbReference type="Proteomes" id="UP000199520">
    <property type="component" value="Unassembled WGS sequence"/>
</dbReference>
<sequence>MSIFTELRNPSLVRELERELNTDVVLFGFDGFAYFGNLQAVEDCRIAILSPAIEAKCNAVEILTPGGEILHVDFTRVDLWNIVAKGTAIVRDPFANLDESLESARTDLEEATERTESRHLVRVLCRMVGDSVVLTTLGGFSIEGTLIAIDDCLAILSNTDIFVPGSSSPISDRRIRSAVVNLEALTSVSGTCCC</sequence>
<dbReference type="RefSeq" id="WP_090943459.1">
    <property type="nucleotide sequence ID" value="NZ_FOTS01000065.1"/>
</dbReference>
<gene>
    <name evidence="1" type="ORF">SAMN04490355_106524</name>
</gene>
<dbReference type="EMBL" id="FOTS01000065">
    <property type="protein sequence ID" value="SFM27986.1"/>
    <property type="molecule type" value="Genomic_DNA"/>
</dbReference>
<keyword evidence="2" id="KW-1185">Reference proteome</keyword>
<dbReference type="STRING" id="1123291.SAMN04490355_106524"/>
<accession>A0A1I4PK89</accession>
<proteinExistence type="predicted"/>
<dbReference type="OrthoDB" id="1683407at2"/>
<protein>
    <submittedName>
        <fullName evidence="1">Uncharacterized protein</fullName>
    </submittedName>
</protein>
<evidence type="ECO:0000313" key="2">
    <source>
        <dbReference type="Proteomes" id="UP000199520"/>
    </source>
</evidence>
<evidence type="ECO:0000313" key="1">
    <source>
        <dbReference type="EMBL" id="SFM27986.1"/>
    </source>
</evidence>
<name>A0A1I4PK89_9FIRM</name>